<gene>
    <name evidence="1" type="ORF">C5Y93_13445</name>
</gene>
<organism evidence="1 2">
    <name type="scientific">Blastopirellula marina</name>
    <dbReference type="NCBI Taxonomy" id="124"/>
    <lineage>
        <taxon>Bacteria</taxon>
        <taxon>Pseudomonadati</taxon>
        <taxon>Planctomycetota</taxon>
        <taxon>Planctomycetia</taxon>
        <taxon>Pirellulales</taxon>
        <taxon>Pirellulaceae</taxon>
        <taxon>Blastopirellula</taxon>
    </lineage>
</organism>
<reference evidence="1 2" key="1">
    <citation type="submission" date="2018-02" db="EMBL/GenBank/DDBJ databases">
        <title>Comparative genomes isolates from brazilian mangrove.</title>
        <authorList>
            <person name="Araujo J.E."/>
            <person name="Taketani R.G."/>
            <person name="Silva M.C.P."/>
            <person name="Loureco M.V."/>
            <person name="Andreote F.D."/>
        </authorList>
    </citation>
    <scope>NUCLEOTIDE SEQUENCE [LARGE SCALE GENOMIC DNA]</scope>
    <source>
        <strain evidence="1 2">Nap-Phe MGV</strain>
    </source>
</reference>
<protein>
    <recommendedName>
        <fullName evidence="3">DUF1569 domain-containing protein</fullName>
    </recommendedName>
</protein>
<name>A0A2S8GLZ4_9BACT</name>
<dbReference type="AlphaFoldDB" id="A0A2S8GLZ4"/>
<dbReference type="InterPro" id="IPR034660">
    <property type="entry name" value="DinB/YfiT-like"/>
</dbReference>
<proteinExistence type="predicted"/>
<dbReference type="Pfam" id="PF07606">
    <property type="entry name" value="DUF1569"/>
    <property type="match status" value="1"/>
</dbReference>
<evidence type="ECO:0000313" key="1">
    <source>
        <dbReference type="EMBL" id="PQO45450.1"/>
    </source>
</evidence>
<dbReference type="Proteomes" id="UP000237819">
    <property type="component" value="Unassembled WGS sequence"/>
</dbReference>
<accession>A0A2S8GLZ4</accession>
<sequence>MRQRAPEPRVALCGIQRHPVTCRAFANGAIHTLDHYLRCKMSFNRKGASDRLSRRQLNLQSFDDVLVEAKSLSRVGYHRVAKWSLGQICDHVARFMDESIDGFQNPPAMAPLMRPFLRMMYLGKILRNERLPAKFPTLKELQPDEWADDSKALPQLEKAIARIQAPNAEFVPSPALGKLTPEEWRKVHLWHCQHHLEFLIPAARDAQANKREGE</sequence>
<dbReference type="EMBL" id="PUHZ01000014">
    <property type="protein sequence ID" value="PQO45450.1"/>
    <property type="molecule type" value="Genomic_DNA"/>
</dbReference>
<dbReference type="InterPro" id="IPR011463">
    <property type="entry name" value="DUF1569"/>
</dbReference>
<comment type="caution">
    <text evidence="1">The sequence shown here is derived from an EMBL/GenBank/DDBJ whole genome shotgun (WGS) entry which is preliminary data.</text>
</comment>
<evidence type="ECO:0000313" key="2">
    <source>
        <dbReference type="Proteomes" id="UP000237819"/>
    </source>
</evidence>
<evidence type="ECO:0008006" key="3">
    <source>
        <dbReference type="Google" id="ProtNLM"/>
    </source>
</evidence>
<dbReference type="Gene3D" id="1.20.120.450">
    <property type="entry name" value="dinb family like domain"/>
    <property type="match status" value="1"/>
</dbReference>